<accession>A0A6D2LBL4</accession>
<evidence type="ECO:0000313" key="3">
    <source>
        <dbReference type="Proteomes" id="UP000467841"/>
    </source>
</evidence>
<evidence type="ECO:0000313" key="2">
    <source>
        <dbReference type="EMBL" id="CAA7057372.1"/>
    </source>
</evidence>
<gene>
    <name evidence="2" type="ORF">MERR_LOCUS44608</name>
</gene>
<dbReference type="AlphaFoldDB" id="A0A6D2LBL4"/>
<name>A0A6D2LBL4_9BRAS</name>
<keyword evidence="3" id="KW-1185">Reference proteome</keyword>
<dbReference type="EMBL" id="CACVBM020001684">
    <property type="protein sequence ID" value="CAA7057372.1"/>
    <property type="molecule type" value="Genomic_DNA"/>
</dbReference>
<dbReference type="Proteomes" id="UP000467841">
    <property type="component" value="Unassembled WGS sequence"/>
</dbReference>
<proteinExistence type="predicted"/>
<organism evidence="2 3">
    <name type="scientific">Microthlaspi erraticum</name>
    <dbReference type="NCBI Taxonomy" id="1685480"/>
    <lineage>
        <taxon>Eukaryota</taxon>
        <taxon>Viridiplantae</taxon>
        <taxon>Streptophyta</taxon>
        <taxon>Embryophyta</taxon>
        <taxon>Tracheophyta</taxon>
        <taxon>Spermatophyta</taxon>
        <taxon>Magnoliopsida</taxon>
        <taxon>eudicotyledons</taxon>
        <taxon>Gunneridae</taxon>
        <taxon>Pentapetalae</taxon>
        <taxon>rosids</taxon>
        <taxon>malvids</taxon>
        <taxon>Brassicales</taxon>
        <taxon>Brassicaceae</taxon>
        <taxon>Coluteocarpeae</taxon>
        <taxon>Microthlaspi</taxon>
    </lineage>
</organism>
<comment type="caution">
    <text evidence="2">The sequence shown here is derived from an EMBL/GenBank/DDBJ whole genome shotgun (WGS) entry which is preliminary data.</text>
</comment>
<reference evidence="2" key="1">
    <citation type="submission" date="2020-01" db="EMBL/GenBank/DDBJ databases">
        <authorList>
            <person name="Mishra B."/>
        </authorList>
    </citation>
    <scope>NUCLEOTIDE SEQUENCE [LARGE SCALE GENOMIC DNA]</scope>
</reference>
<feature type="signal peptide" evidence="1">
    <location>
        <begin position="1"/>
        <end position="33"/>
    </location>
</feature>
<protein>
    <recommendedName>
        <fullName evidence="4">Secreted protein</fullName>
    </recommendedName>
</protein>
<sequence>MKSAASSVARHFSSLLFLLLHLFLFLLFVSSSGGSISGGIASSAFESLFGLCRSPAFLCGGLTRGGVLWLDSGRRVAPVRFSVVSPSMLSFARQISAAFGGGLLCRVVPTRSTGCASYSPLKTSLQRRRFRSAPSSNLSCVS</sequence>
<evidence type="ECO:0000256" key="1">
    <source>
        <dbReference type="SAM" id="SignalP"/>
    </source>
</evidence>
<evidence type="ECO:0008006" key="4">
    <source>
        <dbReference type="Google" id="ProtNLM"/>
    </source>
</evidence>
<feature type="chain" id="PRO_5025560611" description="Secreted protein" evidence="1">
    <location>
        <begin position="34"/>
        <end position="142"/>
    </location>
</feature>
<keyword evidence="1" id="KW-0732">Signal</keyword>